<feature type="transmembrane region" description="Helical" evidence="2">
    <location>
        <begin position="55"/>
        <end position="76"/>
    </location>
</feature>
<feature type="transmembrane region" description="Helical" evidence="2">
    <location>
        <begin position="619"/>
        <end position="646"/>
    </location>
</feature>
<name>A0A921EMW4_9ACTN</name>
<accession>A0A921EMW4</accession>
<proteinExistence type="predicted"/>
<dbReference type="Gene3D" id="3.10.620.30">
    <property type="match status" value="1"/>
</dbReference>
<keyword evidence="2" id="KW-0812">Transmembrane</keyword>
<feature type="transmembrane region" description="Helical" evidence="2">
    <location>
        <begin position="27"/>
        <end position="49"/>
    </location>
</feature>
<feature type="domain" description="Transglutaminase-like" evidence="3">
    <location>
        <begin position="500"/>
        <end position="563"/>
    </location>
</feature>
<dbReference type="EMBL" id="DYZF01000064">
    <property type="protein sequence ID" value="HJE50877.1"/>
    <property type="molecule type" value="Genomic_DNA"/>
</dbReference>
<dbReference type="Pfam" id="PF01841">
    <property type="entry name" value="Transglut_core"/>
    <property type="match status" value="1"/>
</dbReference>
<evidence type="ECO:0000259" key="3">
    <source>
        <dbReference type="SMART" id="SM00460"/>
    </source>
</evidence>
<protein>
    <submittedName>
        <fullName evidence="4">DUF3488 and transglutaminase-like domain-containing protein</fullName>
    </submittedName>
</protein>
<sequence length="767" mass="82062">MSTSTVPRRAAVPAGRGHFGELTRGRALWVAVDAVAVMALLTLVALAFFPVYGTGWLFLTVLGFGAIGIGLAILAAHRRWGAGRTGMAGLAAWFLAGSFLVMPSSAVAMVVPTPRTLFGLLVGPVTAWRDMLTLEPPIGETFNLLAVPGFVALTSALFAMLISLTSRRPMLAWLPLAGAYIVGAAVGSQVAYRPLVVGAIFFVIVLVWSSHRRGVARQRLADTSPRVRPFLWAFGAATLAVAGLVAAAVVPVVAAGPERTTLRAGAVPPIDVERYSSPLQGYRANITQHLADVLFEVDGAAEGDIIRLATLDRYDGLSYRVSTLDNHLVDGTTFARVGQWIDDDTPGAARDLAVRIRAYEGVWTPTVGRTTEIRFDGDRSIALGENFFYNRASGTGLATAGLRDGDHYTLGTTTAPRPSASAIGAAPAGAHVLPESQGVPDELRTLARLWTDGAPTAGAAALRLEENLRQGYFSHGQPDEAASAPGHSERRLMTLLADPGRMVGDHEQYAVAMALMAREIDIPARVIYGYRATGSAAVTGQQVGAWPELHFDGLGWVTFDPTPPVTNTLEDDNVPKAPEPQPYIENPPPPPLRPEVPPPDEQLPIDPGEPPAQDAPIDWALIGAFVALTGIPLLTVVVPVAVVLGLKLRRRSQRRHHPVIANRVAGAWAEMVDRARDLGRSPSTAGTRSEQAAGLIDDFPRLTQTTDPISLAKEADWVVFAPGEPTERVAADYWGSSKALHRGMRRSINPLRWIASFLSTKSFRRVK</sequence>
<comment type="caution">
    <text evidence="4">The sequence shown here is derived from an EMBL/GenBank/DDBJ whole genome shotgun (WGS) entry which is preliminary data.</text>
</comment>
<feature type="transmembrane region" description="Helical" evidence="2">
    <location>
        <begin position="230"/>
        <end position="254"/>
    </location>
</feature>
<dbReference type="InterPro" id="IPR038765">
    <property type="entry name" value="Papain-like_cys_pep_sf"/>
</dbReference>
<dbReference type="PANTHER" id="PTHR42736">
    <property type="entry name" value="PROTEIN-GLUTAMINE GAMMA-GLUTAMYLTRANSFERASE"/>
    <property type="match status" value="1"/>
</dbReference>
<evidence type="ECO:0000313" key="5">
    <source>
        <dbReference type="Proteomes" id="UP000712713"/>
    </source>
</evidence>
<dbReference type="InterPro" id="IPR021878">
    <property type="entry name" value="TgpA_N"/>
</dbReference>
<dbReference type="Proteomes" id="UP000712713">
    <property type="component" value="Unassembled WGS sequence"/>
</dbReference>
<evidence type="ECO:0000256" key="2">
    <source>
        <dbReference type="SAM" id="Phobius"/>
    </source>
</evidence>
<feature type="compositionally biased region" description="Pro residues" evidence="1">
    <location>
        <begin position="577"/>
        <end position="601"/>
    </location>
</feature>
<feature type="transmembrane region" description="Helical" evidence="2">
    <location>
        <begin position="142"/>
        <end position="163"/>
    </location>
</feature>
<reference evidence="4" key="2">
    <citation type="submission" date="2021-09" db="EMBL/GenBank/DDBJ databases">
        <authorList>
            <person name="Gilroy R."/>
        </authorList>
    </citation>
    <scope>NUCLEOTIDE SEQUENCE</scope>
    <source>
        <strain evidence="4">ChiGjej3B3-7470</strain>
    </source>
</reference>
<dbReference type="SUPFAM" id="SSF54001">
    <property type="entry name" value="Cysteine proteinases"/>
    <property type="match status" value="1"/>
</dbReference>
<gene>
    <name evidence="4" type="ORF">K8V15_02680</name>
</gene>
<dbReference type="Pfam" id="PF11992">
    <property type="entry name" value="TgpA_N"/>
    <property type="match status" value="1"/>
</dbReference>
<organism evidence="4 5">
    <name type="scientific">Tessaracoccus flavescens</name>
    <dbReference type="NCBI Taxonomy" id="399497"/>
    <lineage>
        <taxon>Bacteria</taxon>
        <taxon>Bacillati</taxon>
        <taxon>Actinomycetota</taxon>
        <taxon>Actinomycetes</taxon>
        <taxon>Propionibacteriales</taxon>
        <taxon>Propionibacteriaceae</taxon>
        <taxon>Tessaracoccus</taxon>
    </lineage>
</organism>
<feature type="transmembrane region" description="Helical" evidence="2">
    <location>
        <begin position="88"/>
        <end position="111"/>
    </location>
</feature>
<dbReference type="AlphaFoldDB" id="A0A921EMW4"/>
<evidence type="ECO:0000256" key="1">
    <source>
        <dbReference type="SAM" id="MobiDB-lite"/>
    </source>
</evidence>
<dbReference type="InterPro" id="IPR002931">
    <property type="entry name" value="Transglutaminase-like"/>
</dbReference>
<feature type="transmembrane region" description="Helical" evidence="2">
    <location>
        <begin position="192"/>
        <end position="209"/>
    </location>
</feature>
<feature type="region of interest" description="Disordered" evidence="1">
    <location>
        <begin position="562"/>
        <end position="612"/>
    </location>
</feature>
<dbReference type="SMART" id="SM00460">
    <property type="entry name" value="TGc"/>
    <property type="match status" value="1"/>
</dbReference>
<dbReference type="InterPro" id="IPR052901">
    <property type="entry name" value="Bact_TGase-like"/>
</dbReference>
<feature type="transmembrane region" description="Helical" evidence="2">
    <location>
        <begin position="170"/>
        <end position="186"/>
    </location>
</feature>
<reference evidence="4" key="1">
    <citation type="journal article" date="2021" name="PeerJ">
        <title>Extensive microbial diversity within the chicken gut microbiome revealed by metagenomics and culture.</title>
        <authorList>
            <person name="Gilroy R."/>
            <person name="Ravi A."/>
            <person name="Getino M."/>
            <person name="Pursley I."/>
            <person name="Horton D.L."/>
            <person name="Alikhan N.F."/>
            <person name="Baker D."/>
            <person name="Gharbi K."/>
            <person name="Hall N."/>
            <person name="Watson M."/>
            <person name="Adriaenssens E.M."/>
            <person name="Foster-Nyarko E."/>
            <person name="Jarju S."/>
            <person name="Secka A."/>
            <person name="Antonio M."/>
            <person name="Oren A."/>
            <person name="Chaudhuri R.R."/>
            <person name="La Ragione R."/>
            <person name="Hildebrand F."/>
            <person name="Pallen M.J."/>
        </authorList>
    </citation>
    <scope>NUCLEOTIDE SEQUENCE</scope>
    <source>
        <strain evidence="4">ChiGjej3B3-7470</strain>
    </source>
</reference>
<keyword evidence="2" id="KW-0472">Membrane</keyword>
<evidence type="ECO:0000313" key="4">
    <source>
        <dbReference type="EMBL" id="HJE50877.1"/>
    </source>
</evidence>
<keyword evidence="2" id="KW-1133">Transmembrane helix</keyword>
<dbReference type="PANTHER" id="PTHR42736:SF1">
    <property type="entry name" value="PROTEIN-GLUTAMINE GAMMA-GLUTAMYLTRANSFERASE"/>
    <property type="match status" value="1"/>
</dbReference>